<evidence type="ECO:0008006" key="3">
    <source>
        <dbReference type="Google" id="ProtNLM"/>
    </source>
</evidence>
<gene>
    <name evidence="1" type="ORF">HII27_22040</name>
</gene>
<evidence type="ECO:0000313" key="2">
    <source>
        <dbReference type="Proteomes" id="UP000607331"/>
    </source>
</evidence>
<dbReference type="RefSeq" id="WP_185669546.1">
    <property type="nucleotide sequence ID" value="NZ_JABBJF010000029.1"/>
</dbReference>
<dbReference type="Gene3D" id="3.30.450.30">
    <property type="entry name" value="Dynein light chain 2a, cytoplasmic"/>
    <property type="match status" value="1"/>
</dbReference>
<dbReference type="SUPFAM" id="SSF103196">
    <property type="entry name" value="Roadblock/LC7 domain"/>
    <property type="match status" value="1"/>
</dbReference>
<protein>
    <recommendedName>
        <fullName evidence="3">Roadblock/LAMTOR2 domain-containing protein</fullName>
    </recommendedName>
</protein>
<dbReference type="Gene3D" id="2.160.20.80">
    <property type="entry name" value="E3 ubiquitin-protein ligase SopA"/>
    <property type="match status" value="1"/>
</dbReference>
<organism evidence="1 2">
    <name type="scientific">Kluyvera sichuanensis</name>
    <dbReference type="NCBI Taxonomy" id="2725494"/>
    <lineage>
        <taxon>Bacteria</taxon>
        <taxon>Pseudomonadati</taxon>
        <taxon>Pseudomonadota</taxon>
        <taxon>Gammaproteobacteria</taxon>
        <taxon>Enterobacterales</taxon>
        <taxon>Enterobacteriaceae</taxon>
        <taxon>Kluyvera</taxon>
    </lineage>
</organism>
<name>A0ABR6RZ25_9ENTR</name>
<sequence length="237" mass="25937">MINITSLFWRIVMGLHKLPFDIYATKSDEDEPLMKPSLETRNEPCIATKGAEVEGAEIEGAEIEGAEIEGAEIEGAEIEGAEIEDAGIEDAGIEDAGIEGVEIREVPEALIAALNIELKEFYKQNTLLQNIIVSTEDGFEVASLLTAGNELHVRKVSALASSLLGISSAMLKEVGSGEQNTVFMESDDSMILFNRIIVAKHILCLMAITEKDEPIGQIFWRMKNLSESIIEICKKII</sequence>
<reference evidence="1 2" key="1">
    <citation type="submission" date="2020-04" db="EMBL/GenBank/DDBJ databases">
        <title>The draft genome of Kluyvera sichuanensis strain SCKS090646.</title>
        <authorList>
            <person name="Wei L."/>
            <person name="Liu L."/>
            <person name="Feng Y."/>
            <person name="Zong Z."/>
        </authorList>
    </citation>
    <scope>NUCLEOTIDE SEQUENCE [LARGE SCALE GENOMIC DNA]</scope>
    <source>
        <strain evidence="1 2">090646</strain>
    </source>
</reference>
<accession>A0ABR6RZ25</accession>
<dbReference type="Proteomes" id="UP000607331">
    <property type="component" value="Unassembled WGS sequence"/>
</dbReference>
<comment type="caution">
    <text evidence="1">The sequence shown here is derived from an EMBL/GenBank/DDBJ whole genome shotgun (WGS) entry which is preliminary data.</text>
</comment>
<proteinExistence type="predicted"/>
<keyword evidence="2" id="KW-1185">Reference proteome</keyword>
<evidence type="ECO:0000313" key="1">
    <source>
        <dbReference type="EMBL" id="MBC1188380.1"/>
    </source>
</evidence>
<dbReference type="EMBL" id="JABBJF010000029">
    <property type="protein sequence ID" value="MBC1188380.1"/>
    <property type="molecule type" value="Genomic_DNA"/>
</dbReference>